<organism evidence="1 2">
    <name type="scientific">Microctonus hyperodae</name>
    <name type="common">Parasitoid wasp</name>
    <dbReference type="NCBI Taxonomy" id="165561"/>
    <lineage>
        <taxon>Eukaryota</taxon>
        <taxon>Metazoa</taxon>
        <taxon>Ecdysozoa</taxon>
        <taxon>Arthropoda</taxon>
        <taxon>Hexapoda</taxon>
        <taxon>Insecta</taxon>
        <taxon>Pterygota</taxon>
        <taxon>Neoptera</taxon>
        <taxon>Endopterygota</taxon>
        <taxon>Hymenoptera</taxon>
        <taxon>Apocrita</taxon>
        <taxon>Ichneumonoidea</taxon>
        <taxon>Braconidae</taxon>
        <taxon>Euphorinae</taxon>
        <taxon>Microctonus</taxon>
    </lineage>
</organism>
<dbReference type="Gene3D" id="3.40.630.30">
    <property type="match status" value="1"/>
</dbReference>
<dbReference type="GO" id="GO:0008080">
    <property type="term" value="F:N-acetyltransferase activity"/>
    <property type="evidence" value="ECO:0007669"/>
    <property type="project" value="TreeGrafter"/>
</dbReference>
<reference evidence="1" key="2">
    <citation type="submission" date="2023-03" db="EMBL/GenBank/DDBJ databases">
        <authorList>
            <person name="Inwood S.N."/>
            <person name="Skelly J.G."/>
            <person name="Guhlin J."/>
            <person name="Harrop T.W.R."/>
            <person name="Goldson S.G."/>
            <person name="Dearden P.K."/>
        </authorList>
    </citation>
    <scope>NUCLEOTIDE SEQUENCE</scope>
    <source>
        <strain evidence="1">Lincoln</strain>
        <tissue evidence="1">Whole body</tissue>
    </source>
</reference>
<evidence type="ECO:0000313" key="1">
    <source>
        <dbReference type="EMBL" id="KAK0166803.1"/>
    </source>
</evidence>
<keyword evidence="2" id="KW-1185">Reference proteome</keyword>
<evidence type="ECO:0000313" key="2">
    <source>
        <dbReference type="Proteomes" id="UP001168972"/>
    </source>
</evidence>
<gene>
    <name evidence="1" type="ORF">PV327_004286</name>
</gene>
<dbReference type="PANTHER" id="PTHR20905">
    <property type="entry name" value="N-ACETYLTRANSFERASE-RELATED"/>
    <property type="match status" value="1"/>
</dbReference>
<name>A0AA39FC25_MICHY</name>
<dbReference type="Proteomes" id="UP001168972">
    <property type="component" value="Unassembled WGS sequence"/>
</dbReference>
<sequence>MGWTRPLSPPRVWRNLELKNSDGKLLQFSIEDIPKDRFVEVLEHMTTLFANEEAMFSSIKISEDPDSLALLKGLWSMSLEQGMSIGAFEKNNTGEQSKLAGLNILIVVDDEFDKKFKSQDISKLKAKNFFEFSFTFSAEGDPRTIFNVDLYLTALGLSVHPNYRGLGLGKHLLEIRNDIGREYNISYTSTFFTSIVSQKIAASVGFEVYLDRAYDDIIDENGKKIFPSLTGKRIKIMIKKLI</sequence>
<proteinExistence type="predicted"/>
<dbReference type="CDD" id="cd04301">
    <property type="entry name" value="NAT_SF"/>
    <property type="match status" value="1"/>
</dbReference>
<evidence type="ECO:0008006" key="3">
    <source>
        <dbReference type="Google" id="ProtNLM"/>
    </source>
</evidence>
<dbReference type="PANTHER" id="PTHR20905:SF32">
    <property type="entry name" value="ARYLALKYLAMINE N-ACETYLTRANSFERASE-LIKE 7, ISOFORM A"/>
    <property type="match status" value="1"/>
</dbReference>
<reference evidence="1" key="1">
    <citation type="journal article" date="2023" name="bioRxiv">
        <title>Scaffold-level genome assemblies of two parasitoid biocontrol wasps reveal the parthenogenesis mechanism and an associated novel virus.</title>
        <authorList>
            <person name="Inwood S."/>
            <person name="Skelly J."/>
            <person name="Guhlin J."/>
            <person name="Harrop T."/>
            <person name="Goldson S."/>
            <person name="Dearden P."/>
        </authorList>
    </citation>
    <scope>NUCLEOTIDE SEQUENCE</scope>
    <source>
        <strain evidence="1">Lincoln</strain>
        <tissue evidence="1">Whole body</tissue>
    </source>
</reference>
<dbReference type="SUPFAM" id="SSF55729">
    <property type="entry name" value="Acyl-CoA N-acyltransferases (Nat)"/>
    <property type="match status" value="1"/>
</dbReference>
<dbReference type="AlphaFoldDB" id="A0AA39FC25"/>
<comment type="caution">
    <text evidence="1">The sequence shown here is derived from an EMBL/GenBank/DDBJ whole genome shotgun (WGS) entry which is preliminary data.</text>
</comment>
<dbReference type="InterPro" id="IPR016181">
    <property type="entry name" value="Acyl_CoA_acyltransferase"/>
</dbReference>
<accession>A0AA39FC25</accession>
<dbReference type="EMBL" id="JAQQBR010001832">
    <property type="protein sequence ID" value="KAK0166803.1"/>
    <property type="molecule type" value="Genomic_DNA"/>
</dbReference>
<protein>
    <recommendedName>
        <fullName evidence="3">N-acetyltransferase domain-containing protein</fullName>
    </recommendedName>
</protein>